<dbReference type="InterPro" id="IPR000801">
    <property type="entry name" value="Esterase-like"/>
</dbReference>
<evidence type="ECO:0000256" key="1">
    <source>
        <dbReference type="ARBA" id="ARBA00005622"/>
    </source>
</evidence>
<dbReference type="PANTHER" id="PTHR40841">
    <property type="entry name" value="SIDEROPHORE TRIACETYLFUSARININE C ESTERASE"/>
    <property type="match status" value="1"/>
</dbReference>
<dbReference type="AlphaFoldDB" id="A0A4Q9R8Y1"/>
<dbReference type="InterPro" id="IPR052558">
    <property type="entry name" value="Siderophore_Hydrolase_D"/>
</dbReference>
<name>A0A4Q9R8Y1_9GAMM</name>
<proteinExistence type="inferred from homology"/>
<evidence type="ECO:0000313" key="3">
    <source>
        <dbReference type="EMBL" id="TBU97097.1"/>
    </source>
</evidence>
<sequence length="306" mass="34020">MSGWLGVEWRCVLFLLGMVPWLSASADTSPWRTASLPLAEERELHSQHTGREYRIYLSVPPGQPPAQGYPVIYVLDGNLLFPALLPQSRMFQPNAFRGGREPVVLVGIGYPTDEAFDVQARAEDYTPPAADMGDTGDRLSSRHGGAERFLAFIENELKPLVEARYPIDKGRQTLFGHSYGGLFTVYTLLSRPQAFQRYLASSPSLWWKQRYIFSLLPAAKGARSLRSGEPRLLLSVGDGEQPAGDPARQDERLLHQARRRIVDNARDLDAALTRLGFVSELRIQAHGDHASTAFISAAQVLEFATD</sequence>
<protein>
    <submittedName>
        <fullName evidence="3">Alpha/beta hydrolase</fullName>
    </submittedName>
</protein>
<dbReference type="Proteomes" id="UP000293172">
    <property type="component" value="Unassembled WGS sequence"/>
</dbReference>
<comment type="caution">
    <text evidence="3">The sequence shown here is derived from an EMBL/GenBank/DDBJ whole genome shotgun (WGS) entry which is preliminary data.</text>
</comment>
<dbReference type="OrthoDB" id="9784036at2"/>
<keyword evidence="2 3" id="KW-0378">Hydrolase</keyword>
<gene>
    <name evidence="3" type="ORF">DNK44_02600</name>
</gene>
<organism evidence="3 4">
    <name type="scientific">Phytopseudomonas dryadis</name>
    <dbReference type="NCBI Taxonomy" id="2487520"/>
    <lineage>
        <taxon>Bacteria</taxon>
        <taxon>Pseudomonadati</taxon>
        <taxon>Pseudomonadota</taxon>
        <taxon>Gammaproteobacteria</taxon>
        <taxon>Pseudomonadales</taxon>
        <taxon>Pseudomonadaceae</taxon>
        <taxon>Phytopseudomonas</taxon>
    </lineage>
</organism>
<reference evidence="3 4" key="1">
    <citation type="submission" date="2018-06" db="EMBL/GenBank/DDBJ databases">
        <title>Three novel Pseudomonas species isolated from symptomatic oak.</title>
        <authorList>
            <person name="Bueno-Gonzalez V."/>
            <person name="Brady C."/>
        </authorList>
    </citation>
    <scope>NUCLEOTIDE SEQUENCE [LARGE SCALE GENOMIC DNA]</scope>
    <source>
        <strain evidence="3 4">P6B</strain>
    </source>
</reference>
<dbReference type="PANTHER" id="PTHR40841:SF2">
    <property type="entry name" value="SIDEROPHORE-DEGRADING ESTERASE (EUROFUNG)"/>
    <property type="match status" value="1"/>
</dbReference>
<dbReference type="Gene3D" id="3.40.50.1820">
    <property type="entry name" value="alpha/beta hydrolase"/>
    <property type="match status" value="1"/>
</dbReference>
<comment type="similarity">
    <text evidence="1">Belongs to the esterase D family.</text>
</comment>
<dbReference type="InterPro" id="IPR029058">
    <property type="entry name" value="AB_hydrolase_fold"/>
</dbReference>
<accession>A0A4Q9R8Y1</accession>
<dbReference type="SUPFAM" id="SSF53474">
    <property type="entry name" value="alpha/beta-Hydrolases"/>
    <property type="match status" value="1"/>
</dbReference>
<dbReference type="Pfam" id="PF00756">
    <property type="entry name" value="Esterase"/>
    <property type="match status" value="1"/>
</dbReference>
<evidence type="ECO:0000313" key="4">
    <source>
        <dbReference type="Proteomes" id="UP000293172"/>
    </source>
</evidence>
<dbReference type="GO" id="GO:0016788">
    <property type="term" value="F:hydrolase activity, acting on ester bonds"/>
    <property type="evidence" value="ECO:0007669"/>
    <property type="project" value="TreeGrafter"/>
</dbReference>
<dbReference type="EMBL" id="QJUL01000002">
    <property type="protein sequence ID" value="TBU97097.1"/>
    <property type="molecule type" value="Genomic_DNA"/>
</dbReference>
<evidence type="ECO:0000256" key="2">
    <source>
        <dbReference type="ARBA" id="ARBA00022801"/>
    </source>
</evidence>
<dbReference type="RefSeq" id="WP_131197248.1">
    <property type="nucleotide sequence ID" value="NZ_QJUL01000002.1"/>
</dbReference>